<protein>
    <submittedName>
        <fullName evidence="5">Prephenate dehydrogenase</fullName>
    </submittedName>
</protein>
<gene>
    <name evidence="5" type="ORF">NE695_16610</name>
</gene>
<dbReference type="PROSITE" id="PS51176">
    <property type="entry name" value="PDH_ADH"/>
    <property type="match status" value="1"/>
</dbReference>
<dbReference type="InterPro" id="IPR050812">
    <property type="entry name" value="Preph/Arog_dehydrog"/>
</dbReference>
<evidence type="ECO:0000256" key="2">
    <source>
        <dbReference type="ARBA" id="ARBA00023002"/>
    </source>
</evidence>
<dbReference type="Pfam" id="PF02153">
    <property type="entry name" value="PDH_N"/>
    <property type="match status" value="1"/>
</dbReference>
<keyword evidence="2" id="KW-0560">Oxidoreductase</keyword>
<evidence type="ECO:0000256" key="1">
    <source>
        <dbReference type="ARBA" id="ARBA00007964"/>
    </source>
</evidence>
<evidence type="ECO:0000259" key="4">
    <source>
        <dbReference type="PROSITE" id="PS51176"/>
    </source>
</evidence>
<comment type="pathway">
    <text evidence="3">Amino-acid biosynthesis.</text>
</comment>
<evidence type="ECO:0000313" key="6">
    <source>
        <dbReference type="Proteomes" id="UP001524473"/>
    </source>
</evidence>
<comment type="similarity">
    <text evidence="1">Belongs to the prephenate/arogenate dehydrogenase family.</text>
</comment>
<dbReference type="InterPro" id="IPR036291">
    <property type="entry name" value="NAD(P)-bd_dom_sf"/>
</dbReference>
<sequence length="277" mass="30323">MKKKIVLVGLGLIGGSLAKALKLSTEHEVLGVDISDETLLDACSCGAIDRKATLQDLEEADMIYLCVYPEEVIRFIEEYGKRLKSDCIVTDTCGIKKQVCRQMNLLQANGNFIFVGGHPMAGKERSGFSASDPSIFVGASYLITPCGAPEWAVEEVSSLAKGMGFGRVVLTTPEKHDQIIAFTSQVPHVLACAYVMSPRCREHQGFSAGSYRDVSRVALINDELWSRLFLDNREALLREIDTLIGNLEKLRDAVAGQEEGELRGLLQAAARIKQEEG</sequence>
<dbReference type="InterPro" id="IPR046826">
    <property type="entry name" value="PDH_N"/>
</dbReference>
<evidence type="ECO:0000256" key="3">
    <source>
        <dbReference type="ARBA" id="ARBA00029440"/>
    </source>
</evidence>
<dbReference type="EMBL" id="JANFZH010000054">
    <property type="protein sequence ID" value="MCQ4841533.1"/>
    <property type="molecule type" value="Genomic_DNA"/>
</dbReference>
<dbReference type="RefSeq" id="WP_066866028.1">
    <property type="nucleotide sequence ID" value="NZ_CABKVV010000014.1"/>
</dbReference>
<keyword evidence="6" id="KW-1185">Reference proteome</keyword>
<dbReference type="InterPro" id="IPR046825">
    <property type="entry name" value="PDH_C"/>
</dbReference>
<comment type="caution">
    <text evidence="5">The sequence shown here is derived from an EMBL/GenBank/DDBJ whole genome shotgun (WGS) entry which is preliminary data.</text>
</comment>
<dbReference type="InterPro" id="IPR003099">
    <property type="entry name" value="Prephen_DH"/>
</dbReference>
<proteinExistence type="inferred from homology"/>
<dbReference type="PANTHER" id="PTHR21363:SF0">
    <property type="entry name" value="PREPHENATE DEHYDROGENASE [NADP(+)]"/>
    <property type="match status" value="1"/>
</dbReference>
<dbReference type="PANTHER" id="PTHR21363">
    <property type="entry name" value="PREPHENATE DEHYDROGENASE"/>
    <property type="match status" value="1"/>
</dbReference>
<dbReference type="InterPro" id="IPR008927">
    <property type="entry name" value="6-PGluconate_DH-like_C_sf"/>
</dbReference>
<dbReference type="Proteomes" id="UP001524473">
    <property type="component" value="Unassembled WGS sequence"/>
</dbReference>
<evidence type="ECO:0000313" key="5">
    <source>
        <dbReference type="EMBL" id="MCQ4841533.1"/>
    </source>
</evidence>
<reference evidence="5 6" key="1">
    <citation type="submission" date="2022-06" db="EMBL/GenBank/DDBJ databases">
        <title>Isolation of gut microbiota from human fecal samples.</title>
        <authorList>
            <person name="Pamer E.G."/>
            <person name="Barat B."/>
            <person name="Waligurski E."/>
            <person name="Medina S."/>
            <person name="Paddock L."/>
            <person name="Mostad J."/>
        </authorList>
    </citation>
    <scope>NUCLEOTIDE SEQUENCE [LARGE SCALE GENOMIC DNA]</scope>
    <source>
        <strain evidence="5 6">DFI.9.73</strain>
    </source>
</reference>
<feature type="domain" description="Prephenate/arogenate dehydrogenase" evidence="4">
    <location>
        <begin position="3"/>
        <end position="277"/>
    </location>
</feature>
<dbReference type="Gene3D" id="3.40.50.720">
    <property type="entry name" value="NAD(P)-binding Rossmann-like Domain"/>
    <property type="match status" value="1"/>
</dbReference>
<dbReference type="GeneID" id="90533158"/>
<dbReference type="SUPFAM" id="SSF48179">
    <property type="entry name" value="6-phosphogluconate dehydrogenase C-terminal domain-like"/>
    <property type="match status" value="1"/>
</dbReference>
<dbReference type="SUPFAM" id="SSF51735">
    <property type="entry name" value="NAD(P)-binding Rossmann-fold domains"/>
    <property type="match status" value="1"/>
</dbReference>
<name>A0ABT1S3N5_9FIRM</name>
<organism evidence="5 6">
    <name type="scientific">Neglectibacter timonensis</name>
    <dbReference type="NCBI Taxonomy" id="1776382"/>
    <lineage>
        <taxon>Bacteria</taxon>
        <taxon>Bacillati</taxon>
        <taxon>Bacillota</taxon>
        <taxon>Clostridia</taxon>
        <taxon>Eubacteriales</taxon>
        <taxon>Oscillospiraceae</taxon>
        <taxon>Neglectibacter</taxon>
    </lineage>
</organism>
<dbReference type="Pfam" id="PF20463">
    <property type="entry name" value="PDH_C"/>
    <property type="match status" value="1"/>
</dbReference>
<accession>A0ABT1S3N5</accession>
<dbReference type="Gene3D" id="1.10.3660.10">
    <property type="entry name" value="6-phosphogluconate dehydrogenase C-terminal like domain"/>
    <property type="match status" value="1"/>
</dbReference>